<accession>A0ABM8GZF8</accession>
<keyword evidence="3" id="KW-0456">Lyase</keyword>
<sequence>MWVCSGSPLVAEIAAGSGLDWVLIDAEHSPNGLESVLAQLQAVAAYPVAPVVRVPFGDTVTIKQFLDLGVQNLLVPMVDSAEQAAEVVRATRYPQGGVRGVGAALARASRWNRVEDYLAQASSTISVFAQVESAAAIASVEAIAATPGWTACSSARRTSRPRWGCSGSRGTRMSSPPSSRPSARASRRASRSA</sequence>
<comment type="similarity">
    <text evidence="1">Belongs to the HpcH/HpaI aldolase family.</text>
</comment>
<evidence type="ECO:0000313" key="6">
    <source>
        <dbReference type="EMBL" id="BDZ53844.1"/>
    </source>
</evidence>
<dbReference type="Proteomes" id="UP001321477">
    <property type="component" value="Chromosome"/>
</dbReference>
<evidence type="ECO:0000256" key="4">
    <source>
        <dbReference type="SAM" id="MobiDB-lite"/>
    </source>
</evidence>
<feature type="domain" description="HpcH/HpaI aldolase/citrate lyase" evidence="5">
    <location>
        <begin position="1"/>
        <end position="148"/>
    </location>
</feature>
<keyword evidence="7" id="KW-1185">Reference proteome</keyword>
<dbReference type="InterPro" id="IPR040442">
    <property type="entry name" value="Pyrv_kinase-like_dom_sf"/>
</dbReference>
<dbReference type="Pfam" id="PF03328">
    <property type="entry name" value="HpcH_HpaI"/>
    <property type="match status" value="1"/>
</dbReference>
<evidence type="ECO:0000256" key="2">
    <source>
        <dbReference type="ARBA" id="ARBA00022723"/>
    </source>
</evidence>
<dbReference type="InterPro" id="IPR015813">
    <property type="entry name" value="Pyrv/PenolPyrv_kinase-like_dom"/>
</dbReference>
<name>A0ABM8GZF8_9MICO</name>
<evidence type="ECO:0000256" key="3">
    <source>
        <dbReference type="ARBA" id="ARBA00023239"/>
    </source>
</evidence>
<organism evidence="6 7">
    <name type="scientific">Agromyces marinus</name>
    <dbReference type="NCBI Taxonomy" id="1389020"/>
    <lineage>
        <taxon>Bacteria</taxon>
        <taxon>Bacillati</taxon>
        <taxon>Actinomycetota</taxon>
        <taxon>Actinomycetes</taxon>
        <taxon>Micrococcales</taxon>
        <taxon>Microbacteriaceae</taxon>
        <taxon>Agromyces</taxon>
    </lineage>
</organism>
<dbReference type="EMBL" id="AP027734">
    <property type="protein sequence ID" value="BDZ53844.1"/>
    <property type="molecule type" value="Genomic_DNA"/>
</dbReference>
<evidence type="ECO:0000256" key="1">
    <source>
        <dbReference type="ARBA" id="ARBA00005568"/>
    </source>
</evidence>
<protein>
    <recommendedName>
        <fullName evidence="5">HpcH/HpaI aldolase/citrate lyase domain-containing protein</fullName>
    </recommendedName>
</protein>
<evidence type="ECO:0000259" key="5">
    <source>
        <dbReference type="Pfam" id="PF03328"/>
    </source>
</evidence>
<reference evidence="7" key="1">
    <citation type="journal article" date="2019" name="Int. J. Syst. Evol. Microbiol.">
        <title>The Global Catalogue of Microorganisms (GCM) 10K type strain sequencing project: providing services to taxonomists for standard genome sequencing and annotation.</title>
        <authorList>
            <consortium name="The Broad Institute Genomics Platform"/>
            <consortium name="The Broad Institute Genome Sequencing Center for Infectious Disease"/>
            <person name="Wu L."/>
            <person name="Ma J."/>
        </authorList>
    </citation>
    <scope>NUCLEOTIDE SEQUENCE [LARGE SCALE GENOMIC DNA]</scope>
    <source>
        <strain evidence="7">NBRC 109019</strain>
    </source>
</reference>
<gene>
    <name evidence="6" type="ORF">GCM10025870_09170</name>
</gene>
<keyword evidence="2" id="KW-0479">Metal-binding</keyword>
<dbReference type="InterPro" id="IPR005000">
    <property type="entry name" value="Aldolase/citrate-lyase_domain"/>
</dbReference>
<dbReference type="SUPFAM" id="SSF51621">
    <property type="entry name" value="Phosphoenolpyruvate/pyruvate domain"/>
    <property type="match status" value="1"/>
</dbReference>
<feature type="compositionally biased region" description="Low complexity" evidence="4">
    <location>
        <begin position="174"/>
        <end position="184"/>
    </location>
</feature>
<proteinExistence type="inferred from homology"/>
<dbReference type="InterPro" id="IPR050251">
    <property type="entry name" value="HpcH-HpaI_aldolase"/>
</dbReference>
<dbReference type="Gene3D" id="3.20.20.60">
    <property type="entry name" value="Phosphoenolpyruvate-binding domains"/>
    <property type="match status" value="1"/>
</dbReference>
<feature type="region of interest" description="Disordered" evidence="4">
    <location>
        <begin position="155"/>
        <end position="193"/>
    </location>
</feature>
<evidence type="ECO:0000313" key="7">
    <source>
        <dbReference type="Proteomes" id="UP001321477"/>
    </source>
</evidence>
<dbReference type="PANTHER" id="PTHR30502:SF0">
    <property type="entry name" value="PHOSPHOENOLPYRUVATE CARBOXYLASE FAMILY PROTEIN"/>
    <property type="match status" value="1"/>
</dbReference>
<dbReference type="PANTHER" id="PTHR30502">
    <property type="entry name" value="2-KETO-3-DEOXY-L-RHAMNONATE ALDOLASE"/>
    <property type="match status" value="1"/>
</dbReference>